<reference evidence="2 3" key="1">
    <citation type="submission" date="2019-07" db="EMBL/GenBank/DDBJ databases">
        <title>WGS assembly of Gossypium tomentosum.</title>
        <authorList>
            <person name="Chen Z.J."/>
            <person name="Sreedasyam A."/>
            <person name="Ando A."/>
            <person name="Song Q."/>
            <person name="De L."/>
            <person name="Hulse-Kemp A."/>
            <person name="Ding M."/>
            <person name="Ye W."/>
            <person name="Kirkbride R."/>
            <person name="Jenkins J."/>
            <person name="Plott C."/>
            <person name="Lovell J."/>
            <person name="Lin Y.-M."/>
            <person name="Vaughn R."/>
            <person name="Liu B."/>
            <person name="Li W."/>
            <person name="Simpson S."/>
            <person name="Scheffler B."/>
            <person name="Saski C."/>
            <person name="Grover C."/>
            <person name="Hu G."/>
            <person name="Conover J."/>
            <person name="Carlson J."/>
            <person name="Shu S."/>
            <person name="Boston L."/>
            <person name="Williams M."/>
            <person name="Peterson D."/>
            <person name="Mcgee K."/>
            <person name="Jones D."/>
            <person name="Wendel J."/>
            <person name="Stelly D."/>
            <person name="Grimwood J."/>
            <person name="Schmutz J."/>
        </authorList>
    </citation>
    <scope>NUCLEOTIDE SEQUENCE [LARGE SCALE GENOMIC DNA]</scope>
    <source>
        <strain evidence="2">7179.01</strain>
    </source>
</reference>
<gene>
    <name evidence="2" type="ORF">ES332_D10G224500v1</name>
</gene>
<name>A0A5D2J7Y8_GOSTO</name>
<evidence type="ECO:0000313" key="2">
    <source>
        <dbReference type="EMBL" id="TYH50704.1"/>
    </source>
</evidence>
<evidence type="ECO:0000256" key="1">
    <source>
        <dbReference type="SAM" id="MobiDB-lite"/>
    </source>
</evidence>
<dbReference type="EMBL" id="CM017632">
    <property type="protein sequence ID" value="TYH50704.1"/>
    <property type="molecule type" value="Genomic_DNA"/>
</dbReference>
<dbReference type="Proteomes" id="UP000322667">
    <property type="component" value="Chromosome D10"/>
</dbReference>
<evidence type="ECO:0000313" key="3">
    <source>
        <dbReference type="Proteomes" id="UP000322667"/>
    </source>
</evidence>
<proteinExistence type="predicted"/>
<dbReference type="AlphaFoldDB" id="A0A5D2J7Y8"/>
<keyword evidence="3" id="KW-1185">Reference proteome</keyword>
<protein>
    <submittedName>
        <fullName evidence="2">Uncharacterized protein</fullName>
    </submittedName>
</protein>
<organism evidence="2 3">
    <name type="scientific">Gossypium tomentosum</name>
    <name type="common">Hawaiian cotton</name>
    <name type="synonym">Gossypium sandvicense</name>
    <dbReference type="NCBI Taxonomy" id="34277"/>
    <lineage>
        <taxon>Eukaryota</taxon>
        <taxon>Viridiplantae</taxon>
        <taxon>Streptophyta</taxon>
        <taxon>Embryophyta</taxon>
        <taxon>Tracheophyta</taxon>
        <taxon>Spermatophyta</taxon>
        <taxon>Magnoliopsida</taxon>
        <taxon>eudicotyledons</taxon>
        <taxon>Gunneridae</taxon>
        <taxon>Pentapetalae</taxon>
        <taxon>rosids</taxon>
        <taxon>malvids</taxon>
        <taxon>Malvales</taxon>
        <taxon>Malvaceae</taxon>
        <taxon>Malvoideae</taxon>
        <taxon>Gossypium</taxon>
    </lineage>
</organism>
<accession>A0A5D2J7Y8</accession>
<sequence>MEIRGSWVAGRKPPPVPPRTVAGVPKSRVFRTPISIPSKIYPFSPEKSKKEGFFVPPFSPIPTPKVVSGDGLSRPVLVKSTEAKVSAFCRFGARWPGRPWDEAWASRPRRSGVEAGTRV</sequence>
<feature type="region of interest" description="Disordered" evidence="1">
    <location>
        <begin position="1"/>
        <end position="23"/>
    </location>
</feature>